<keyword evidence="7" id="KW-0004">4Fe-4S</keyword>
<dbReference type="NCBIfam" id="TIGR01134">
    <property type="entry name" value="purF"/>
    <property type="match status" value="1"/>
</dbReference>
<dbReference type="InterPro" id="IPR017932">
    <property type="entry name" value="GATase_2_dom"/>
</dbReference>
<keyword evidence="14" id="KW-1185">Reference proteome</keyword>
<feature type="domain" description="Glutamine amidotransferase type-2" evidence="12">
    <location>
        <begin position="17"/>
        <end position="248"/>
    </location>
</feature>
<evidence type="ECO:0000256" key="7">
    <source>
        <dbReference type="HAMAP-Rule" id="MF_01931"/>
    </source>
</evidence>
<dbReference type="InterPro" id="IPR000836">
    <property type="entry name" value="PRTase_dom"/>
</dbReference>
<evidence type="ECO:0000313" key="14">
    <source>
        <dbReference type="Proteomes" id="UP000197025"/>
    </source>
</evidence>
<dbReference type="AlphaFoldDB" id="A0A212RK58"/>
<dbReference type="GO" id="GO:0004044">
    <property type="term" value="F:amidophosphoribosyltransferase activity"/>
    <property type="evidence" value="ECO:0007669"/>
    <property type="project" value="UniProtKB-UniRule"/>
</dbReference>
<comment type="cofactor">
    <cofactor evidence="7 11">
        <name>[4Fe-4S] cluster</name>
        <dbReference type="ChEBI" id="CHEBI:49883"/>
    </cofactor>
    <text evidence="7 11">Binds 1 [4Fe-4S] cluster per subunit.</text>
</comment>
<evidence type="ECO:0000256" key="3">
    <source>
        <dbReference type="ARBA" id="ARBA00022676"/>
    </source>
</evidence>
<dbReference type="GO" id="GO:0009113">
    <property type="term" value="P:purine nucleobase biosynthetic process"/>
    <property type="evidence" value="ECO:0007669"/>
    <property type="project" value="UniProtKB-UniRule"/>
</dbReference>
<keyword evidence="6 7" id="KW-0315">Glutamine amidotransferase</keyword>
<dbReference type="PANTHER" id="PTHR11907">
    <property type="entry name" value="AMIDOPHOSPHORIBOSYLTRANSFERASE"/>
    <property type="match status" value="1"/>
</dbReference>
<feature type="binding site" evidence="7 10">
    <location>
        <position position="373"/>
    </location>
    <ligand>
        <name>Mg(2+)</name>
        <dbReference type="ChEBI" id="CHEBI:18420"/>
    </ligand>
</feature>
<dbReference type="PROSITE" id="PS51278">
    <property type="entry name" value="GATASE_TYPE_2"/>
    <property type="match status" value="1"/>
</dbReference>
<dbReference type="SUPFAM" id="SSF53271">
    <property type="entry name" value="PRTase-like"/>
    <property type="match status" value="1"/>
</dbReference>
<dbReference type="GO" id="GO:0051539">
    <property type="term" value="F:4 iron, 4 sulfur cluster binding"/>
    <property type="evidence" value="ECO:0007669"/>
    <property type="project" value="UniProtKB-KW"/>
</dbReference>
<dbReference type="RefSeq" id="WP_200808211.1">
    <property type="nucleotide sequence ID" value="NZ_FYEK01000066.1"/>
</dbReference>
<comment type="similarity">
    <text evidence="2 7 8">In the C-terminal section; belongs to the purine/pyrimidine phosphoribosyltransferase family.</text>
</comment>
<feature type="binding site" evidence="7 11">
    <location>
        <position position="264"/>
    </location>
    <ligand>
        <name>[4Fe-4S] cluster</name>
        <dbReference type="ChEBI" id="CHEBI:49883"/>
    </ligand>
</feature>
<dbReference type="Gene3D" id="3.60.20.10">
    <property type="entry name" value="Glutamine Phosphoribosylpyrophosphate, subunit 1, domain 1"/>
    <property type="match status" value="1"/>
</dbReference>
<evidence type="ECO:0000256" key="5">
    <source>
        <dbReference type="ARBA" id="ARBA00022755"/>
    </source>
</evidence>
<feature type="binding site" evidence="7 11">
    <location>
        <position position="465"/>
    </location>
    <ligand>
        <name>[4Fe-4S] cluster</name>
        <dbReference type="ChEBI" id="CHEBI:49883"/>
    </ligand>
</feature>
<comment type="pathway">
    <text evidence="1 7 8">Purine metabolism; IMP biosynthesis via de novo pathway; N(1)-(5-phospho-D-ribosyl)glycinamide from 5-phospho-alpha-D-ribose 1-diphosphate: step 1/2.</text>
</comment>
<evidence type="ECO:0000256" key="9">
    <source>
        <dbReference type="PIRSR" id="PIRSR000485-1"/>
    </source>
</evidence>
<feature type="binding site" evidence="7 10">
    <location>
        <position position="311"/>
    </location>
    <ligand>
        <name>Mg(2+)</name>
        <dbReference type="ChEBI" id="CHEBI:18420"/>
    </ligand>
</feature>
<name>A0A212RK58_9CHLR</name>
<evidence type="ECO:0000313" key="13">
    <source>
        <dbReference type="EMBL" id="SNB72814.1"/>
    </source>
</evidence>
<dbReference type="UniPathway" id="UPA00074">
    <property type="reaction ID" value="UER00124"/>
</dbReference>
<dbReference type="CDD" id="cd00715">
    <property type="entry name" value="GPATase_N"/>
    <property type="match status" value="1"/>
</dbReference>
<comment type="function">
    <text evidence="7">Catalyzes the formation of phosphoribosylamine from phosphoribosylpyrophosphate (PRPP) and glutamine.</text>
</comment>
<dbReference type="GO" id="GO:0006189">
    <property type="term" value="P:'de novo' IMP biosynthetic process"/>
    <property type="evidence" value="ECO:0007669"/>
    <property type="project" value="UniProtKB-UniRule"/>
</dbReference>
<dbReference type="PIRSF" id="PIRSF000485">
    <property type="entry name" value="Amd_phspho_trans"/>
    <property type="match status" value="1"/>
</dbReference>
<keyword evidence="7 11" id="KW-0408">Iron</keyword>
<feature type="binding site" evidence="7 11">
    <location>
        <position position="468"/>
    </location>
    <ligand>
        <name>[4Fe-4S] cluster</name>
        <dbReference type="ChEBI" id="CHEBI:49883"/>
    </ligand>
</feature>
<evidence type="ECO:0000256" key="2">
    <source>
        <dbReference type="ARBA" id="ARBA00010138"/>
    </source>
</evidence>
<reference evidence="14" key="1">
    <citation type="submission" date="2017-06" db="EMBL/GenBank/DDBJ databases">
        <authorList>
            <person name="Varghese N."/>
            <person name="Submissions S."/>
        </authorList>
    </citation>
    <scope>NUCLEOTIDE SEQUENCE [LARGE SCALE GENOMIC DNA]</scope>
    <source>
        <strain evidence="14">JAD2</strain>
    </source>
</reference>
<evidence type="ECO:0000256" key="1">
    <source>
        <dbReference type="ARBA" id="ARBA00005209"/>
    </source>
</evidence>
<dbReference type="SUPFAM" id="SSF56235">
    <property type="entry name" value="N-terminal nucleophile aminohydrolases (Ntn hydrolases)"/>
    <property type="match status" value="1"/>
</dbReference>
<sequence>MRVPMARREADHPRESCGIVGLCSEGRPAAPLAMMALWALQHRGQESAGIATSDGRVAYLHKGMGLVSQVFHEGILRSLRGHLAIGHTRYSTTGVAHLQNAQPFLSETLLGPLGIAHNGNLVNALPLRRRLLERGVGLSSGSDSELILQILASPPEAWGFAAAVEPEGDPWVSRLRCLLRLSPGAYALVVLTREAIYAVRDPYGFRPLCLGEWEGGYAVASESCALSMIGARYVREIAPGEIVRLDPRGVTSFAGGVPSSPAFCIFEYVYFMRPDSEREGGTVYSARLALGRQLAREAPAEADLVIGVPDSATAHAIGYSLESGIPFVEGLLKNRYIGRTFIQPDDQARRWGVRLKYSPLREVLQGRRVVLVDDSVVRGHTTRQLVQLLREGGALEVHLRIASPPIRHPCFMGIDMATHEELIAHRLDEEGIRRFAGADSLAFLSLEGMRRAIRETMPVPEGGYCTACFSGRYPAPLPEEIRREPSPKLAFEGIRSVR</sequence>
<evidence type="ECO:0000256" key="8">
    <source>
        <dbReference type="PIRNR" id="PIRNR000485"/>
    </source>
</evidence>
<keyword evidence="4 7" id="KW-0808">Transferase</keyword>
<dbReference type="InterPro" id="IPR029057">
    <property type="entry name" value="PRTase-like"/>
</dbReference>
<dbReference type="EC" id="2.4.2.14" evidence="7"/>
<dbReference type="Proteomes" id="UP000197025">
    <property type="component" value="Unassembled WGS sequence"/>
</dbReference>
<organism evidence="13 14">
    <name type="scientific">Thermoflexus hugenholtzii JAD2</name>
    <dbReference type="NCBI Taxonomy" id="877466"/>
    <lineage>
        <taxon>Bacteria</taxon>
        <taxon>Bacillati</taxon>
        <taxon>Chloroflexota</taxon>
        <taxon>Thermoflexia</taxon>
        <taxon>Thermoflexales</taxon>
        <taxon>Thermoflexaceae</taxon>
        <taxon>Thermoflexus</taxon>
    </lineage>
</organism>
<dbReference type="InterPro" id="IPR035584">
    <property type="entry name" value="PurF_N"/>
</dbReference>
<feature type="active site" description="Nucleophile" evidence="7 9">
    <location>
        <position position="17"/>
    </location>
</feature>
<keyword evidence="7 10" id="KW-0479">Metal-binding</keyword>
<evidence type="ECO:0000256" key="10">
    <source>
        <dbReference type="PIRSR" id="PIRSR000485-2"/>
    </source>
</evidence>
<gene>
    <name evidence="7" type="primary">purF</name>
    <name evidence="13" type="ORF">SAMN02746019_00016590</name>
</gene>
<evidence type="ECO:0000259" key="12">
    <source>
        <dbReference type="PROSITE" id="PS51278"/>
    </source>
</evidence>
<keyword evidence="7 10" id="KW-0460">Magnesium</keyword>
<protein>
    <recommendedName>
        <fullName evidence="7">Amidophosphoribosyltransferase</fullName>
        <shortName evidence="7">ATase</shortName>
        <ecNumber evidence="7">2.4.2.14</ecNumber>
    </recommendedName>
    <alternativeName>
        <fullName evidence="7">Glutamine phosphoribosylpyrophosphate amidotransferase</fullName>
        <shortName evidence="7">GPATase</shortName>
    </alternativeName>
</protein>
<comment type="cofactor">
    <cofactor evidence="7 10">
        <name>Mg(2+)</name>
        <dbReference type="ChEBI" id="CHEBI:18420"/>
    </cofactor>
    <text evidence="7 10">Binds 1 Mg(2+) ion per subunit.</text>
</comment>
<keyword evidence="5 7" id="KW-0658">Purine biosynthesis</keyword>
<dbReference type="HAMAP" id="MF_01931">
    <property type="entry name" value="PurF"/>
    <property type="match status" value="1"/>
</dbReference>
<dbReference type="Pfam" id="PF13522">
    <property type="entry name" value="GATase_6"/>
    <property type="match status" value="1"/>
</dbReference>
<comment type="catalytic activity">
    <reaction evidence="7 8">
        <text>5-phospho-beta-D-ribosylamine + L-glutamate + diphosphate = 5-phospho-alpha-D-ribose 1-diphosphate + L-glutamine + H2O</text>
        <dbReference type="Rhea" id="RHEA:14905"/>
        <dbReference type="ChEBI" id="CHEBI:15377"/>
        <dbReference type="ChEBI" id="CHEBI:29985"/>
        <dbReference type="ChEBI" id="CHEBI:33019"/>
        <dbReference type="ChEBI" id="CHEBI:58017"/>
        <dbReference type="ChEBI" id="CHEBI:58359"/>
        <dbReference type="ChEBI" id="CHEBI:58681"/>
        <dbReference type="EC" id="2.4.2.14"/>
    </reaction>
</comment>
<dbReference type="InParanoid" id="A0A212RK58"/>
<dbReference type="CDD" id="cd06223">
    <property type="entry name" value="PRTases_typeI"/>
    <property type="match status" value="1"/>
</dbReference>
<evidence type="ECO:0000256" key="6">
    <source>
        <dbReference type="ARBA" id="ARBA00022962"/>
    </source>
</evidence>
<dbReference type="FunCoup" id="A0A212RK58">
    <property type="interactions" value="377"/>
</dbReference>
<proteinExistence type="inferred from homology"/>
<dbReference type="Gene3D" id="3.40.50.2020">
    <property type="match status" value="1"/>
</dbReference>
<accession>A0A212RK58</accession>
<dbReference type="EMBL" id="FYEK01000066">
    <property type="protein sequence ID" value="SNB72814.1"/>
    <property type="molecule type" value="Genomic_DNA"/>
</dbReference>
<dbReference type="InterPro" id="IPR005854">
    <property type="entry name" value="PurF"/>
</dbReference>
<dbReference type="InterPro" id="IPR029055">
    <property type="entry name" value="Ntn_hydrolases_N"/>
</dbReference>
<feature type="binding site" evidence="7 11">
    <location>
        <position position="410"/>
    </location>
    <ligand>
        <name>[4Fe-4S] cluster</name>
        <dbReference type="ChEBI" id="CHEBI:49883"/>
    </ligand>
</feature>
<keyword evidence="3 7" id="KW-0328">Glycosyltransferase</keyword>
<evidence type="ECO:0000256" key="4">
    <source>
        <dbReference type="ARBA" id="ARBA00022679"/>
    </source>
</evidence>
<evidence type="ECO:0000256" key="11">
    <source>
        <dbReference type="PIRSR" id="PIRSR000485-3"/>
    </source>
</evidence>
<keyword evidence="7 11" id="KW-0411">Iron-sulfur</keyword>
<dbReference type="GO" id="GO:0000287">
    <property type="term" value="F:magnesium ion binding"/>
    <property type="evidence" value="ECO:0007669"/>
    <property type="project" value="UniProtKB-UniRule"/>
</dbReference>
<feature type="binding site" evidence="7 10">
    <location>
        <position position="374"/>
    </location>
    <ligand>
        <name>Mg(2+)</name>
        <dbReference type="ChEBI" id="CHEBI:18420"/>
    </ligand>
</feature>